<evidence type="ECO:0000256" key="5">
    <source>
        <dbReference type="ARBA" id="ARBA00023203"/>
    </source>
</evidence>
<dbReference type="GO" id="GO:0016459">
    <property type="term" value="C:myosin complex"/>
    <property type="evidence" value="ECO:0007669"/>
    <property type="project" value="UniProtKB-KW"/>
</dbReference>
<dbReference type="SMART" id="SM00015">
    <property type="entry name" value="IQ"/>
    <property type="match status" value="3"/>
</dbReference>
<feature type="domain" description="Myosin motor" evidence="8">
    <location>
        <begin position="184"/>
        <end position="938"/>
    </location>
</feature>
<dbReference type="InterPro" id="IPR001609">
    <property type="entry name" value="Myosin_head_motor_dom-like"/>
</dbReference>
<feature type="compositionally biased region" description="Pro residues" evidence="7">
    <location>
        <begin position="1280"/>
        <end position="1298"/>
    </location>
</feature>
<keyword evidence="10" id="KW-1185">Reference proteome</keyword>
<feature type="binding site" evidence="6">
    <location>
        <begin position="277"/>
        <end position="284"/>
    </location>
    <ligand>
        <name>ATP</name>
        <dbReference type="ChEBI" id="CHEBI:30616"/>
    </ligand>
</feature>
<keyword evidence="3 6" id="KW-0518">Myosin</keyword>
<dbReference type="SMART" id="SM00242">
    <property type="entry name" value="MYSc"/>
    <property type="match status" value="1"/>
</dbReference>
<dbReference type="PANTHER" id="PTHR13140">
    <property type="entry name" value="MYOSIN"/>
    <property type="match status" value="1"/>
</dbReference>
<evidence type="ECO:0000256" key="4">
    <source>
        <dbReference type="ARBA" id="ARBA00023175"/>
    </source>
</evidence>
<dbReference type="GO" id="GO:0005524">
    <property type="term" value="F:ATP binding"/>
    <property type="evidence" value="ECO:0007669"/>
    <property type="project" value="UniProtKB-UniRule"/>
</dbReference>
<feature type="region of interest" description="Actin-binding" evidence="6">
    <location>
        <begin position="800"/>
        <end position="822"/>
    </location>
</feature>
<evidence type="ECO:0000313" key="9">
    <source>
        <dbReference type="EMBL" id="KAJ2753509.1"/>
    </source>
</evidence>
<dbReference type="EMBL" id="JANBUH010000184">
    <property type="protein sequence ID" value="KAJ2753509.1"/>
    <property type="molecule type" value="Genomic_DNA"/>
</dbReference>
<dbReference type="Pfam" id="PF00612">
    <property type="entry name" value="IQ"/>
    <property type="match status" value="2"/>
</dbReference>
<dbReference type="InterPro" id="IPR027417">
    <property type="entry name" value="P-loop_NTPase"/>
</dbReference>
<gene>
    <name evidence="9" type="primary">MYO2_2</name>
    <name evidence="9" type="ORF">GGI19_003079</name>
</gene>
<evidence type="ECO:0000256" key="6">
    <source>
        <dbReference type="PROSITE-ProRule" id="PRU00782"/>
    </source>
</evidence>
<dbReference type="Pfam" id="PF00063">
    <property type="entry name" value="Myosin_head"/>
    <property type="match status" value="1"/>
</dbReference>
<dbReference type="PROSITE" id="PS51456">
    <property type="entry name" value="MYOSIN_MOTOR"/>
    <property type="match status" value="1"/>
</dbReference>
<accession>A0A9W8GUX3</accession>
<feature type="region of interest" description="Disordered" evidence="7">
    <location>
        <begin position="73"/>
        <end position="127"/>
    </location>
</feature>
<evidence type="ECO:0000256" key="7">
    <source>
        <dbReference type="SAM" id="MobiDB-lite"/>
    </source>
</evidence>
<evidence type="ECO:0000259" key="8">
    <source>
        <dbReference type="PROSITE" id="PS51456"/>
    </source>
</evidence>
<dbReference type="GO" id="GO:0007015">
    <property type="term" value="P:actin filament organization"/>
    <property type="evidence" value="ECO:0007669"/>
    <property type="project" value="TreeGrafter"/>
</dbReference>
<evidence type="ECO:0000256" key="3">
    <source>
        <dbReference type="ARBA" id="ARBA00023123"/>
    </source>
</evidence>
<dbReference type="GO" id="GO:0000146">
    <property type="term" value="F:microfilament motor activity"/>
    <property type="evidence" value="ECO:0007669"/>
    <property type="project" value="TreeGrafter"/>
</dbReference>
<dbReference type="Gene3D" id="1.20.120.720">
    <property type="entry name" value="Myosin VI head, motor domain, U50 subdomain"/>
    <property type="match status" value="1"/>
</dbReference>
<name>A0A9W8GUX3_9FUNG</name>
<dbReference type="OrthoDB" id="6108017at2759"/>
<comment type="similarity">
    <text evidence="6">Belongs to the TRAFAC class myosin-kinesin ATPase superfamily. Myosin family.</text>
</comment>
<keyword evidence="2 6" id="KW-0067">ATP-binding</keyword>
<feature type="region of interest" description="Disordered" evidence="7">
    <location>
        <begin position="1271"/>
        <end position="1304"/>
    </location>
</feature>
<evidence type="ECO:0000256" key="1">
    <source>
        <dbReference type="ARBA" id="ARBA00022741"/>
    </source>
</evidence>
<evidence type="ECO:0000256" key="2">
    <source>
        <dbReference type="ARBA" id="ARBA00022840"/>
    </source>
</evidence>
<dbReference type="PRINTS" id="PR00193">
    <property type="entry name" value="MYOSINHEAVY"/>
</dbReference>
<dbReference type="GO" id="GO:0005737">
    <property type="term" value="C:cytoplasm"/>
    <property type="evidence" value="ECO:0007669"/>
    <property type="project" value="TreeGrafter"/>
</dbReference>
<keyword evidence="5 6" id="KW-0009">Actin-binding</keyword>
<sequence>MPLVVVADSDIIARALKILEPYTKGARAWFEDADEAWVKGTLVQRTDDKEVGVGRLVFVRDDSVGSPTAQFIAQTASPPAPPARQLAATSSFDSTQSTGTATGGESPQPRTSNSGRRKMSVRAATTSDELKRIVARGSRLTGGRISSMVRVDDNYVIDIAFAELAEPGADADLLPPLCNPPILDCTPDLTTLSYLHEPAVLYNLKRRYEQRMIYTYSGVVLVAMNPFDPVPLYSPEYMARYARKEPGHEVPHLFAIAENAYKGMVTDQRNQTIIVYGESGSGKTTSAKYIMRYFAQAHHADANDKQMSTVESQILATNPVFESFGNAKTTRNDNSSRFGKFLDIKFEQHRMHQKIVGGRIRTFLLERSRVAYQPPTERNYHIFYQLLAGAPDELRAELRLNGEYGSWQAFHYTRQGGDGCGTIAGVNDAEDFAVTDASLGMVGIGDEQRAAIWRTLAGILHLGNVTFSGTESTGSYVDSSAEAEFGIAAALLGVEEHRLRQWLTKRQIVTRHDHILAKVNKAQALVIRDSIGKFIYSRLFDWILGPINASLLPTSVDEQATHFVGVLDIYGFEHFDQNSFEQFCINYANEKLQQNFNHHVFKLEQEEYRREKLENWTFIGFQDNQPCIDLIEGKPIGILSLLDEESRLEQGSDRTFTEKLYRQFVDASNTVTSAGSKRVASATAAPAASASASAADVSYFRKPRFSNTAFTIRHYAHDVTYEGDGFLEKNKDTVPDEILELLCSSSFGFLGDLAVEASAAAAAAIASVSASPRIGGARVVGGGVLRRQAPTLAAVFRRSLSGLMATLAETEMHYIRCIKPNEAKAAWRLQAPMVLAQLRSCGVIETIRISKAGYPSRVPVRTFNERYAVLLNNGAKSRVSLGLTESQPSDDSAPTRAEHQLCTRILELCLADRGQYQVGLTKVFFRAGQWAIMEKKRSSLFDSSAVAIQRLCRGALVRRSRARVVKAVVTVQRWFRSCCDKRLVASLLRRHAVRVIERAWGAKCAARRLQHMEVAAAVRVQALARAWLARRRVGRIRDHRRTTKKAEDDARRDLLAAASAADDSAAATTASSASTYSTATTATATATANSSIPPVRVAPPMVRSESEAVSEAFARLTLNSPTTAGTLATPISPASAFGPLGDMRRISSQTSEAARQRTAEARASLLAAGVAERKAEAGLPPLGSTYSSTAVNSPTARNTFGMYSGGSLLQQRINGDADSSAGSMRSATPAVASYHSKCDSLTIGDDIFAIINEFSLVAGGRYGEVDAREQLRTREQSRVSPPPPPLPSLPPSRIPAPPGSSSRAWLHEPQAHEDEDNSIDSDELTAISPGHLHASMDSSRQQVPVYPMPMTVHKRGSHSNVSVKSAKTSLAELGGRHTAARARAWATKQKDRVFSAFGNGSSRRGPSGSSPDPRAALLMPASPATPSSPAFLNRSFDDHHHHHHLHHRGLDAPQPPSALRFHHQSHSAANLHQHSSRSMRHASTDSLR</sequence>
<proteinExistence type="inferred from homology"/>
<dbReference type="Gene3D" id="3.40.850.10">
    <property type="entry name" value="Kinesin motor domain"/>
    <property type="match status" value="1"/>
</dbReference>
<dbReference type="PROSITE" id="PS50096">
    <property type="entry name" value="IQ"/>
    <property type="match status" value="2"/>
</dbReference>
<dbReference type="Gene3D" id="1.10.10.820">
    <property type="match status" value="1"/>
</dbReference>
<dbReference type="InterPro" id="IPR000048">
    <property type="entry name" value="IQ_motif_EF-hand-BS"/>
</dbReference>
<dbReference type="GO" id="GO:0016020">
    <property type="term" value="C:membrane"/>
    <property type="evidence" value="ECO:0007669"/>
    <property type="project" value="TreeGrafter"/>
</dbReference>
<evidence type="ECO:0000313" key="10">
    <source>
        <dbReference type="Proteomes" id="UP001140011"/>
    </source>
</evidence>
<dbReference type="PANTHER" id="PTHR13140:SF706">
    <property type="entry name" value="DILUTE CLASS UNCONVENTIONAL MYOSIN, ISOFORM C"/>
    <property type="match status" value="1"/>
</dbReference>
<keyword evidence="4 6" id="KW-0505">Motor protein</keyword>
<protein>
    <submittedName>
        <fullName evidence="9">Myosin type-2 heavy chain 1</fullName>
    </submittedName>
</protein>
<dbReference type="GO" id="GO:0051015">
    <property type="term" value="F:actin filament binding"/>
    <property type="evidence" value="ECO:0007669"/>
    <property type="project" value="TreeGrafter"/>
</dbReference>
<feature type="compositionally biased region" description="Polar residues" evidence="7">
    <location>
        <begin position="87"/>
        <end position="114"/>
    </location>
</feature>
<feature type="compositionally biased region" description="Low complexity" evidence="7">
    <location>
        <begin position="1400"/>
        <end position="1432"/>
    </location>
</feature>
<dbReference type="InterPro" id="IPR036961">
    <property type="entry name" value="Kinesin_motor_dom_sf"/>
</dbReference>
<dbReference type="Proteomes" id="UP001140011">
    <property type="component" value="Unassembled WGS sequence"/>
</dbReference>
<keyword evidence="1 6" id="KW-0547">Nucleotide-binding</keyword>
<dbReference type="SUPFAM" id="SSF52540">
    <property type="entry name" value="P-loop containing nucleoside triphosphate hydrolases"/>
    <property type="match status" value="1"/>
</dbReference>
<reference evidence="9" key="1">
    <citation type="submission" date="2022-07" db="EMBL/GenBank/DDBJ databases">
        <title>Phylogenomic reconstructions and comparative analyses of Kickxellomycotina fungi.</title>
        <authorList>
            <person name="Reynolds N.K."/>
            <person name="Stajich J.E."/>
            <person name="Barry K."/>
            <person name="Grigoriev I.V."/>
            <person name="Crous P."/>
            <person name="Smith M.E."/>
        </authorList>
    </citation>
    <scope>NUCLEOTIDE SEQUENCE</scope>
    <source>
        <strain evidence="9">BCRC 34297</strain>
    </source>
</reference>
<dbReference type="Gene3D" id="1.20.5.190">
    <property type="match status" value="1"/>
</dbReference>
<comment type="caution">
    <text evidence="9">The sequence shown here is derived from an EMBL/GenBank/DDBJ whole genome shotgun (WGS) entry which is preliminary data.</text>
</comment>
<organism evidence="9 10">
    <name type="scientific">Coemansia pectinata</name>
    <dbReference type="NCBI Taxonomy" id="1052879"/>
    <lineage>
        <taxon>Eukaryota</taxon>
        <taxon>Fungi</taxon>
        <taxon>Fungi incertae sedis</taxon>
        <taxon>Zoopagomycota</taxon>
        <taxon>Kickxellomycotina</taxon>
        <taxon>Kickxellomycetes</taxon>
        <taxon>Kickxellales</taxon>
        <taxon>Kickxellaceae</taxon>
        <taxon>Coemansia</taxon>
    </lineage>
</organism>
<dbReference type="Gene3D" id="6.20.240.20">
    <property type="match status" value="1"/>
</dbReference>
<dbReference type="FunFam" id="1.10.10.820:FF:000001">
    <property type="entry name" value="Myosin heavy chain"/>
    <property type="match status" value="1"/>
</dbReference>
<dbReference type="Gene3D" id="1.20.58.530">
    <property type="match status" value="1"/>
</dbReference>
<feature type="region of interest" description="Disordered" evidence="7">
    <location>
        <begin position="1395"/>
        <end position="1488"/>
    </location>
</feature>